<evidence type="ECO:0000313" key="3">
    <source>
        <dbReference type="Proteomes" id="UP001497623"/>
    </source>
</evidence>
<reference evidence="2 3" key="1">
    <citation type="submission" date="2024-05" db="EMBL/GenBank/DDBJ databases">
        <authorList>
            <person name="Wallberg A."/>
        </authorList>
    </citation>
    <scope>NUCLEOTIDE SEQUENCE [LARGE SCALE GENOMIC DNA]</scope>
</reference>
<accession>A0AAV2S5F3</accession>
<evidence type="ECO:0000256" key="1">
    <source>
        <dbReference type="SAM" id="MobiDB-lite"/>
    </source>
</evidence>
<protein>
    <submittedName>
        <fullName evidence="2">Uncharacterized protein</fullName>
    </submittedName>
</protein>
<feature type="non-terminal residue" evidence="2">
    <location>
        <position position="156"/>
    </location>
</feature>
<gene>
    <name evidence="2" type="ORF">MNOR_LOCUS32295</name>
</gene>
<feature type="compositionally biased region" description="Basic residues" evidence="1">
    <location>
        <begin position="48"/>
        <end position="57"/>
    </location>
</feature>
<name>A0AAV2S5F3_MEGNR</name>
<evidence type="ECO:0000313" key="2">
    <source>
        <dbReference type="EMBL" id="CAL4159569.1"/>
    </source>
</evidence>
<sequence>VLPRPEDLKKLQESKSLIVSVRGGTTTNTYSTATKSSTPRRVPVPVRPHQRYGRRGRGGTVATARSKPTVSYDEPKHTVLTKTVSLLKRQDDIGDISGNFGDTESGHSPVKMEHSDSDGNIVVSMTLPGGAPASALLVKEPNNKDLMLHNFAQPTT</sequence>
<organism evidence="2 3">
    <name type="scientific">Meganyctiphanes norvegica</name>
    <name type="common">Northern krill</name>
    <name type="synonym">Thysanopoda norvegica</name>
    <dbReference type="NCBI Taxonomy" id="48144"/>
    <lineage>
        <taxon>Eukaryota</taxon>
        <taxon>Metazoa</taxon>
        <taxon>Ecdysozoa</taxon>
        <taxon>Arthropoda</taxon>
        <taxon>Crustacea</taxon>
        <taxon>Multicrustacea</taxon>
        <taxon>Malacostraca</taxon>
        <taxon>Eumalacostraca</taxon>
        <taxon>Eucarida</taxon>
        <taxon>Euphausiacea</taxon>
        <taxon>Euphausiidae</taxon>
        <taxon>Meganyctiphanes</taxon>
    </lineage>
</organism>
<dbReference type="Proteomes" id="UP001497623">
    <property type="component" value="Unassembled WGS sequence"/>
</dbReference>
<feature type="non-terminal residue" evidence="2">
    <location>
        <position position="1"/>
    </location>
</feature>
<proteinExistence type="predicted"/>
<dbReference type="EMBL" id="CAXKWB010043613">
    <property type="protein sequence ID" value="CAL4159569.1"/>
    <property type="molecule type" value="Genomic_DNA"/>
</dbReference>
<feature type="region of interest" description="Disordered" evidence="1">
    <location>
        <begin position="95"/>
        <end position="116"/>
    </location>
</feature>
<keyword evidence="3" id="KW-1185">Reference proteome</keyword>
<comment type="caution">
    <text evidence="2">The sequence shown here is derived from an EMBL/GenBank/DDBJ whole genome shotgun (WGS) entry which is preliminary data.</text>
</comment>
<dbReference type="AlphaFoldDB" id="A0AAV2S5F3"/>
<feature type="compositionally biased region" description="Low complexity" evidence="1">
    <location>
        <begin position="26"/>
        <end position="44"/>
    </location>
</feature>
<feature type="region of interest" description="Disordered" evidence="1">
    <location>
        <begin position="26"/>
        <end position="74"/>
    </location>
</feature>